<feature type="region of interest" description="Disordered" evidence="1">
    <location>
        <begin position="1"/>
        <end position="70"/>
    </location>
</feature>
<protein>
    <submittedName>
        <fullName evidence="2">Uncharacterized protein</fullName>
    </submittedName>
</protein>
<gene>
    <name evidence="2" type="ORF">J2Z64_000690</name>
</gene>
<proteinExistence type="predicted"/>
<reference evidence="2" key="1">
    <citation type="submission" date="2021-03" db="EMBL/GenBank/DDBJ databases">
        <title>Genomic Encyclopedia of Type Strains, Phase IV (KMG-IV): sequencing the most valuable type-strain genomes for metagenomic binning, comparative biology and taxonomic classification.</title>
        <authorList>
            <person name="Goeker M."/>
        </authorList>
    </citation>
    <scope>NUCLEOTIDE SEQUENCE</scope>
    <source>
        <strain evidence="2">DSM 107338</strain>
    </source>
</reference>
<name>A0A9X0YP04_9BACI</name>
<sequence length="70" mass="8100">MTNKKNNRFSDFSNVDQQRNQLIPEEFPEGPSGSAINNEEKVTSKSEPWGKGQYRTSAFTFPDKNQDRFK</sequence>
<keyword evidence="3" id="KW-1185">Reference proteome</keyword>
<dbReference type="RefSeq" id="WP_149474685.1">
    <property type="nucleotide sequence ID" value="NZ_JAGGMB010000002.1"/>
</dbReference>
<evidence type="ECO:0000313" key="2">
    <source>
        <dbReference type="EMBL" id="MBP2076478.1"/>
    </source>
</evidence>
<evidence type="ECO:0000256" key="1">
    <source>
        <dbReference type="SAM" id="MobiDB-lite"/>
    </source>
</evidence>
<dbReference type="AlphaFoldDB" id="A0A9X0YP04"/>
<comment type="caution">
    <text evidence="2">The sequence shown here is derived from an EMBL/GenBank/DDBJ whole genome shotgun (WGS) entry which is preliminary data.</text>
</comment>
<dbReference type="OrthoDB" id="2376226at2"/>
<evidence type="ECO:0000313" key="3">
    <source>
        <dbReference type="Proteomes" id="UP001138793"/>
    </source>
</evidence>
<organism evidence="2 3">
    <name type="scientific">Oceanobacillus polygoni</name>
    <dbReference type="NCBI Taxonomy" id="1235259"/>
    <lineage>
        <taxon>Bacteria</taxon>
        <taxon>Bacillati</taxon>
        <taxon>Bacillota</taxon>
        <taxon>Bacilli</taxon>
        <taxon>Bacillales</taxon>
        <taxon>Bacillaceae</taxon>
        <taxon>Oceanobacillus</taxon>
    </lineage>
</organism>
<feature type="compositionally biased region" description="Polar residues" evidence="1">
    <location>
        <begin position="1"/>
        <end position="21"/>
    </location>
</feature>
<dbReference type="Proteomes" id="UP001138793">
    <property type="component" value="Unassembled WGS sequence"/>
</dbReference>
<accession>A0A9X0YP04</accession>
<dbReference type="EMBL" id="JAGGMB010000002">
    <property type="protein sequence ID" value="MBP2076478.1"/>
    <property type="molecule type" value="Genomic_DNA"/>
</dbReference>